<dbReference type="EMBL" id="JBHTJG010000003">
    <property type="protein sequence ID" value="MFD0946254.1"/>
    <property type="molecule type" value="Genomic_DNA"/>
</dbReference>
<dbReference type="Proteomes" id="UP001596977">
    <property type="component" value="Unassembled WGS sequence"/>
</dbReference>
<accession>A0ABW3HAD3</accession>
<evidence type="ECO:0008006" key="4">
    <source>
        <dbReference type="Google" id="ProtNLM"/>
    </source>
</evidence>
<organism evidence="2 3">
    <name type="scientific">Sphingomonas canadensis</name>
    <dbReference type="NCBI Taxonomy" id="1219257"/>
    <lineage>
        <taxon>Bacteria</taxon>
        <taxon>Pseudomonadati</taxon>
        <taxon>Pseudomonadota</taxon>
        <taxon>Alphaproteobacteria</taxon>
        <taxon>Sphingomonadales</taxon>
        <taxon>Sphingomonadaceae</taxon>
        <taxon>Sphingomonas</taxon>
    </lineage>
</organism>
<keyword evidence="3" id="KW-1185">Reference proteome</keyword>
<evidence type="ECO:0000256" key="1">
    <source>
        <dbReference type="SAM" id="MobiDB-lite"/>
    </source>
</evidence>
<evidence type="ECO:0000313" key="3">
    <source>
        <dbReference type="Proteomes" id="UP001596977"/>
    </source>
</evidence>
<proteinExistence type="predicted"/>
<dbReference type="RefSeq" id="WP_264943627.1">
    <property type="nucleotide sequence ID" value="NZ_JAPDRA010000003.1"/>
</dbReference>
<evidence type="ECO:0000313" key="2">
    <source>
        <dbReference type="EMBL" id="MFD0946254.1"/>
    </source>
</evidence>
<gene>
    <name evidence="2" type="ORF">ACFQ1E_07900</name>
</gene>
<comment type="caution">
    <text evidence="2">The sequence shown here is derived from an EMBL/GenBank/DDBJ whole genome shotgun (WGS) entry which is preliminary data.</text>
</comment>
<name>A0ABW3HAD3_9SPHN</name>
<reference evidence="3" key="1">
    <citation type="journal article" date="2019" name="Int. J. Syst. Evol. Microbiol.">
        <title>The Global Catalogue of Microorganisms (GCM) 10K type strain sequencing project: providing services to taxonomists for standard genome sequencing and annotation.</title>
        <authorList>
            <consortium name="The Broad Institute Genomics Platform"/>
            <consortium name="The Broad Institute Genome Sequencing Center for Infectious Disease"/>
            <person name="Wu L."/>
            <person name="Ma J."/>
        </authorList>
    </citation>
    <scope>NUCLEOTIDE SEQUENCE [LARGE SCALE GENOMIC DNA]</scope>
    <source>
        <strain evidence="3">CCUG 62982</strain>
    </source>
</reference>
<sequence length="158" mass="16539">MRDFTGVSGANEEGLAKESPAPATRVPAAWLNAVTLELANVIGAEEAGSNALNPSDDTQLLTAILAMIQAGIGEEVAGGFRIGPFHFRFGTANAGSNSFGTAFPTACFGVWPVPMTNYNNGDEADEIWWVNTVTTDGFVINTSGSFATFQLSYVAIGK</sequence>
<feature type="region of interest" description="Disordered" evidence="1">
    <location>
        <begin position="1"/>
        <end position="21"/>
    </location>
</feature>
<protein>
    <recommendedName>
        <fullName evidence="4">Phage tail protein</fullName>
    </recommendedName>
</protein>